<dbReference type="InterPro" id="IPR016185">
    <property type="entry name" value="PreATP-grasp_dom_sf"/>
</dbReference>
<protein>
    <submittedName>
        <fullName evidence="18">D-alanine--d-alanine ligase</fullName>
        <ecNumber evidence="18">6.3.2.4</ecNumber>
    </submittedName>
</protein>
<evidence type="ECO:0000256" key="5">
    <source>
        <dbReference type="ARBA" id="ARBA00010871"/>
    </source>
</evidence>
<evidence type="ECO:0000256" key="11">
    <source>
        <dbReference type="ARBA" id="ARBA00022842"/>
    </source>
</evidence>
<evidence type="ECO:0000259" key="17">
    <source>
        <dbReference type="PROSITE" id="PS50975"/>
    </source>
</evidence>
<dbReference type="NCBIfam" id="NF002528">
    <property type="entry name" value="PRK01966.1-4"/>
    <property type="match status" value="1"/>
</dbReference>
<dbReference type="InterPro" id="IPR013815">
    <property type="entry name" value="ATP_grasp_subdomain_1"/>
</dbReference>
<feature type="domain" description="ATP-grasp" evidence="17">
    <location>
        <begin position="155"/>
        <end position="362"/>
    </location>
</feature>
<dbReference type="AlphaFoldDB" id="A0A0W8FUT3"/>
<dbReference type="EMBL" id="LNQE01000844">
    <property type="protein sequence ID" value="KUG24521.1"/>
    <property type="molecule type" value="Genomic_DNA"/>
</dbReference>
<sequence length="379" mass="41968">MATKTVSKKSAKIRIGILYGGRSGEHDVSLCSAASVFSALDRGKYKITAIGIDRDGRWYVQDKPKIISDKDFGRKMSLKKSGMWLVNHFEQKNKLCLYDMKNKNKEVVVDVVIPVLHGTFGEDGTLQGLLELAMVPYVGADVIGSAIGMDKDIAKRLLKEKGIPVVPSVTVNKQNWQDDSKNIMKSALTKLGLPLFVKPVCTGSSVGVKKIKKKESLAAAMNFAFQFDTRVMIEKAVDCREVECAVLGNEKPVGSVLGEIIPNHEFYSYEAKYIDPNGAALKIPAEINEALTEKIRKIAVEGYMGLGCSSMARVDFFLDKKTNKFYLNEINTLPGFTSISMYPKLWEATGLKYSDLLDKLIGLALDRHKKKLEIKTEGI</sequence>
<dbReference type="FunFam" id="3.30.1490.20:FF:000007">
    <property type="entry name" value="D-alanine--D-alanine ligase"/>
    <property type="match status" value="1"/>
</dbReference>
<dbReference type="GO" id="GO:0008716">
    <property type="term" value="F:D-alanine-D-alanine ligase activity"/>
    <property type="evidence" value="ECO:0007669"/>
    <property type="project" value="UniProtKB-EC"/>
</dbReference>
<dbReference type="PROSITE" id="PS00843">
    <property type="entry name" value="DALA_DALA_LIGASE_1"/>
    <property type="match status" value="1"/>
</dbReference>
<dbReference type="FunFam" id="3.30.470.20:FF:000008">
    <property type="entry name" value="D-alanine--D-alanine ligase"/>
    <property type="match status" value="1"/>
</dbReference>
<evidence type="ECO:0000256" key="16">
    <source>
        <dbReference type="ARBA" id="ARBA00060592"/>
    </source>
</evidence>
<dbReference type="InterPro" id="IPR000291">
    <property type="entry name" value="D-Ala_lig_Van_CS"/>
</dbReference>
<keyword evidence="13" id="KW-0573">Peptidoglycan synthesis</keyword>
<dbReference type="GO" id="GO:0009252">
    <property type="term" value="P:peptidoglycan biosynthetic process"/>
    <property type="evidence" value="ECO:0007669"/>
    <property type="project" value="UniProtKB-KW"/>
</dbReference>
<dbReference type="GO" id="GO:0071555">
    <property type="term" value="P:cell wall organization"/>
    <property type="evidence" value="ECO:0007669"/>
    <property type="project" value="UniProtKB-KW"/>
</dbReference>
<dbReference type="InterPro" id="IPR011127">
    <property type="entry name" value="Dala_Dala_lig_N"/>
</dbReference>
<evidence type="ECO:0000256" key="14">
    <source>
        <dbReference type="ARBA" id="ARBA00023211"/>
    </source>
</evidence>
<evidence type="ECO:0000256" key="6">
    <source>
        <dbReference type="ARBA" id="ARBA00022490"/>
    </source>
</evidence>
<keyword evidence="11" id="KW-0460">Magnesium</keyword>
<dbReference type="Gene3D" id="3.40.50.20">
    <property type="match status" value="1"/>
</dbReference>
<evidence type="ECO:0000256" key="15">
    <source>
        <dbReference type="ARBA" id="ARBA00023316"/>
    </source>
</evidence>
<dbReference type="GO" id="GO:0046872">
    <property type="term" value="F:metal ion binding"/>
    <property type="evidence" value="ECO:0007669"/>
    <property type="project" value="UniProtKB-KW"/>
</dbReference>
<evidence type="ECO:0000256" key="1">
    <source>
        <dbReference type="ARBA" id="ARBA00001936"/>
    </source>
</evidence>
<evidence type="ECO:0000256" key="8">
    <source>
        <dbReference type="ARBA" id="ARBA00022723"/>
    </source>
</evidence>
<evidence type="ECO:0000256" key="2">
    <source>
        <dbReference type="ARBA" id="ARBA00001946"/>
    </source>
</evidence>
<comment type="cofactor">
    <cofactor evidence="2">
        <name>Mg(2+)</name>
        <dbReference type="ChEBI" id="CHEBI:18420"/>
    </cofactor>
</comment>
<comment type="cofactor">
    <cofactor evidence="1">
        <name>Mn(2+)</name>
        <dbReference type="ChEBI" id="CHEBI:29035"/>
    </cofactor>
</comment>
<dbReference type="NCBIfam" id="NF002378">
    <property type="entry name" value="PRK01372.1"/>
    <property type="match status" value="1"/>
</dbReference>
<keyword evidence="6" id="KW-0963">Cytoplasm</keyword>
<evidence type="ECO:0000256" key="10">
    <source>
        <dbReference type="ARBA" id="ARBA00022840"/>
    </source>
</evidence>
<proteinExistence type="inferred from homology"/>
<comment type="subcellular location">
    <subcellularLocation>
        <location evidence="3">Cytoplasm</location>
    </subcellularLocation>
</comment>
<evidence type="ECO:0000256" key="3">
    <source>
        <dbReference type="ARBA" id="ARBA00004496"/>
    </source>
</evidence>
<dbReference type="PIRSF" id="PIRSF039102">
    <property type="entry name" value="Ddl/VanB"/>
    <property type="match status" value="1"/>
</dbReference>
<dbReference type="SUPFAM" id="SSF52440">
    <property type="entry name" value="PreATP-grasp domain"/>
    <property type="match status" value="1"/>
</dbReference>
<dbReference type="GO" id="GO:0005829">
    <property type="term" value="C:cytosol"/>
    <property type="evidence" value="ECO:0007669"/>
    <property type="project" value="TreeGrafter"/>
</dbReference>
<keyword evidence="10" id="KW-0067">ATP-binding</keyword>
<reference evidence="18" key="1">
    <citation type="journal article" date="2015" name="Proc. Natl. Acad. Sci. U.S.A.">
        <title>Networks of energetic and metabolic interactions define dynamics in microbial communities.</title>
        <authorList>
            <person name="Embree M."/>
            <person name="Liu J.K."/>
            <person name="Al-Bassam M.M."/>
            <person name="Zengler K."/>
        </authorList>
    </citation>
    <scope>NUCLEOTIDE SEQUENCE</scope>
</reference>
<dbReference type="Gene3D" id="3.30.1490.20">
    <property type="entry name" value="ATP-grasp fold, A domain"/>
    <property type="match status" value="1"/>
</dbReference>
<gene>
    <name evidence="18" type="ORF">ASZ90_005633</name>
</gene>
<dbReference type="GO" id="GO:0005524">
    <property type="term" value="F:ATP binding"/>
    <property type="evidence" value="ECO:0007669"/>
    <property type="project" value="UniProtKB-KW"/>
</dbReference>
<evidence type="ECO:0000256" key="12">
    <source>
        <dbReference type="ARBA" id="ARBA00022960"/>
    </source>
</evidence>
<evidence type="ECO:0000256" key="7">
    <source>
        <dbReference type="ARBA" id="ARBA00022598"/>
    </source>
</evidence>
<organism evidence="18">
    <name type="scientific">hydrocarbon metagenome</name>
    <dbReference type="NCBI Taxonomy" id="938273"/>
    <lineage>
        <taxon>unclassified sequences</taxon>
        <taxon>metagenomes</taxon>
        <taxon>ecological metagenomes</taxon>
    </lineage>
</organism>
<keyword evidence="9" id="KW-0547">Nucleotide-binding</keyword>
<dbReference type="PROSITE" id="PS00844">
    <property type="entry name" value="DALA_DALA_LIGASE_2"/>
    <property type="match status" value="1"/>
</dbReference>
<dbReference type="PROSITE" id="PS50975">
    <property type="entry name" value="ATP_GRASP"/>
    <property type="match status" value="1"/>
</dbReference>
<dbReference type="PANTHER" id="PTHR23132">
    <property type="entry name" value="D-ALANINE--D-ALANINE LIGASE"/>
    <property type="match status" value="1"/>
</dbReference>
<dbReference type="InterPro" id="IPR011095">
    <property type="entry name" value="Dala_Dala_lig_C"/>
</dbReference>
<keyword evidence="12" id="KW-0133">Cell shape</keyword>
<comment type="caution">
    <text evidence="18">The sequence shown here is derived from an EMBL/GenBank/DDBJ whole genome shotgun (WGS) entry which is preliminary data.</text>
</comment>
<comment type="similarity">
    <text evidence="5">Belongs to the D-alanine--D-alanine ligase family.</text>
</comment>
<dbReference type="NCBIfam" id="TIGR01205">
    <property type="entry name" value="D_ala_D_alaTIGR"/>
    <property type="match status" value="1"/>
</dbReference>
<keyword evidence="7 18" id="KW-0436">Ligase</keyword>
<name>A0A0W8FUT3_9ZZZZ</name>
<comment type="pathway">
    <text evidence="16">Glycan biosynthesis.</text>
</comment>
<dbReference type="SUPFAM" id="SSF56059">
    <property type="entry name" value="Glutathione synthetase ATP-binding domain-like"/>
    <property type="match status" value="1"/>
</dbReference>
<keyword evidence="8" id="KW-0479">Metal-binding</keyword>
<dbReference type="InterPro" id="IPR011761">
    <property type="entry name" value="ATP-grasp"/>
</dbReference>
<keyword evidence="14" id="KW-0464">Manganese</keyword>
<accession>A0A0W8FUT3</accession>
<keyword evidence="15" id="KW-0961">Cell wall biogenesis/degradation</keyword>
<evidence type="ECO:0000256" key="13">
    <source>
        <dbReference type="ARBA" id="ARBA00022984"/>
    </source>
</evidence>
<dbReference type="InterPro" id="IPR005905">
    <property type="entry name" value="D_ala_D_ala"/>
</dbReference>
<dbReference type="HAMAP" id="MF_00047">
    <property type="entry name" value="Dala_Dala_lig"/>
    <property type="match status" value="1"/>
</dbReference>
<dbReference type="Pfam" id="PF01820">
    <property type="entry name" value="Dala_Dala_lig_N"/>
    <property type="match status" value="1"/>
</dbReference>
<evidence type="ECO:0000256" key="9">
    <source>
        <dbReference type="ARBA" id="ARBA00022741"/>
    </source>
</evidence>
<dbReference type="GO" id="GO:0008360">
    <property type="term" value="P:regulation of cell shape"/>
    <property type="evidence" value="ECO:0007669"/>
    <property type="project" value="UniProtKB-KW"/>
</dbReference>
<comment type="pathway">
    <text evidence="4">Cell wall biogenesis; peptidoglycan biosynthesis.</text>
</comment>
<dbReference type="Gene3D" id="3.30.470.20">
    <property type="entry name" value="ATP-grasp fold, B domain"/>
    <property type="match status" value="1"/>
</dbReference>
<dbReference type="PANTHER" id="PTHR23132:SF25">
    <property type="entry name" value="D-ALANINE--D-ALANINE LIGASE A"/>
    <property type="match status" value="1"/>
</dbReference>
<dbReference type="EC" id="6.3.2.4" evidence="18"/>
<evidence type="ECO:0000313" key="18">
    <source>
        <dbReference type="EMBL" id="KUG24521.1"/>
    </source>
</evidence>
<dbReference type="Pfam" id="PF07478">
    <property type="entry name" value="Dala_Dala_lig_C"/>
    <property type="match status" value="1"/>
</dbReference>
<evidence type="ECO:0000256" key="4">
    <source>
        <dbReference type="ARBA" id="ARBA00004752"/>
    </source>
</evidence>